<keyword evidence="2" id="KW-0378">Hydrolase</keyword>
<organism evidence="2 3">
    <name type="scientific">Virgibacillus tibetensis</name>
    <dbReference type="NCBI Taxonomy" id="3042313"/>
    <lineage>
        <taxon>Bacteria</taxon>
        <taxon>Bacillati</taxon>
        <taxon>Bacillota</taxon>
        <taxon>Bacilli</taxon>
        <taxon>Bacillales</taxon>
        <taxon>Bacillaceae</taxon>
        <taxon>Virgibacillus</taxon>
    </lineage>
</organism>
<name>A0ABU6KIN8_9BACI</name>
<keyword evidence="3" id="KW-1185">Reference proteome</keyword>
<dbReference type="InterPro" id="IPR012338">
    <property type="entry name" value="Beta-lactam/transpept-like"/>
</dbReference>
<dbReference type="InterPro" id="IPR050789">
    <property type="entry name" value="Diverse_Enzym_Activities"/>
</dbReference>
<dbReference type="PANTHER" id="PTHR43283:SF7">
    <property type="entry name" value="BETA-LACTAMASE-RELATED DOMAIN-CONTAINING PROTEIN"/>
    <property type="match status" value="1"/>
</dbReference>
<reference evidence="2 3" key="1">
    <citation type="journal article" date="2024" name="Int. J. Syst. Evol. Microbiol.">
        <title>Virgibacillus tibetensis sp. nov., isolated from salt lake on the Tibetan Plateau of China.</title>
        <authorList>
            <person name="Phurbu D."/>
            <person name="Liu Z.-X."/>
            <person name="Wang R."/>
            <person name="Zheng Y.-Y."/>
            <person name="Liu H.-C."/>
            <person name="Zhou Y.-G."/>
            <person name="Yu Y.-J."/>
            <person name="Li A.-H."/>
        </authorList>
    </citation>
    <scope>NUCLEOTIDE SEQUENCE [LARGE SCALE GENOMIC DNA]</scope>
    <source>
        <strain evidence="2 3">C22-A2</strain>
    </source>
</reference>
<dbReference type="GO" id="GO:0016787">
    <property type="term" value="F:hydrolase activity"/>
    <property type="evidence" value="ECO:0007669"/>
    <property type="project" value="UniProtKB-KW"/>
</dbReference>
<dbReference type="Pfam" id="PF00144">
    <property type="entry name" value="Beta-lactamase"/>
    <property type="match status" value="1"/>
</dbReference>
<comment type="caution">
    <text evidence="2">The sequence shown here is derived from an EMBL/GenBank/DDBJ whole genome shotgun (WGS) entry which is preliminary data.</text>
</comment>
<evidence type="ECO:0000313" key="2">
    <source>
        <dbReference type="EMBL" id="MEC5424264.1"/>
    </source>
</evidence>
<gene>
    <name evidence="2" type="ORF">QGM71_12255</name>
</gene>
<dbReference type="SUPFAM" id="SSF56601">
    <property type="entry name" value="beta-lactamase/transpeptidase-like"/>
    <property type="match status" value="1"/>
</dbReference>
<accession>A0ABU6KIN8</accession>
<sequence>MLALLIIEYLKVRRNYDYREKFKRQFKPVVSHVKDTSQVLDGSGASVMVIHNNKIVIEEYWEKHSKAPDAIPIQEETQFHVASVRKSYIGFAVAYAIHHGYIESIDDEVNKYLPVKYTELFKNTTIRHLLTHTHGLNTEEGKIIREFASGHSWAYRDMGIELLTQIVKLTTGKTIAQILREQVFKPLEFNESGWHDEANEKLV</sequence>
<dbReference type="EC" id="3.1.1.103" evidence="2"/>
<dbReference type="PANTHER" id="PTHR43283">
    <property type="entry name" value="BETA-LACTAMASE-RELATED"/>
    <property type="match status" value="1"/>
</dbReference>
<dbReference type="Gene3D" id="3.40.710.10">
    <property type="entry name" value="DD-peptidase/beta-lactamase superfamily"/>
    <property type="match status" value="1"/>
</dbReference>
<dbReference type="EMBL" id="JARZFX010000005">
    <property type="protein sequence ID" value="MEC5424264.1"/>
    <property type="molecule type" value="Genomic_DNA"/>
</dbReference>
<feature type="domain" description="Beta-lactamase-related" evidence="1">
    <location>
        <begin position="43"/>
        <end position="200"/>
    </location>
</feature>
<evidence type="ECO:0000313" key="3">
    <source>
        <dbReference type="Proteomes" id="UP001335737"/>
    </source>
</evidence>
<dbReference type="Proteomes" id="UP001335737">
    <property type="component" value="Unassembled WGS sequence"/>
</dbReference>
<dbReference type="RefSeq" id="WP_327607831.1">
    <property type="nucleotide sequence ID" value="NZ_JARZFX010000005.1"/>
</dbReference>
<proteinExistence type="predicted"/>
<protein>
    <submittedName>
        <fullName evidence="2">Serine hydrolase domain-containing protein</fullName>
        <ecNumber evidence="2">3.1.1.103</ecNumber>
    </submittedName>
</protein>
<evidence type="ECO:0000259" key="1">
    <source>
        <dbReference type="Pfam" id="PF00144"/>
    </source>
</evidence>
<dbReference type="InterPro" id="IPR001466">
    <property type="entry name" value="Beta-lactam-related"/>
</dbReference>